<dbReference type="Proteomes" id="UP000469011">
    <property type="component" value="Unassembled WGS sequence"/>
</dbReference>
<dbReference type="InterPro" id="IPR013762">
    <property type="entry name" value="Integrase-like_cat_sf"/>
</dbReference>
<dbReference type="AlphaFoldDB" id="A0A6N9T7R8"/>
<keyword evidence="4" id="KW-0233">DNA recombination</keyword>
<name>A0A6N9T7R8_9HYPH</name>
<dbReference type="PANTHER" id="PTHR30349:SF64">
    <property type="entry name" value="PROPHAGE INTEGRASE INTD-RELATED"/>
    <property type="match status" value="1"/>
</dbReference>
<dbReference type="RefSeq" id="WP_163465915.1">
    <property type="nucleotide sequence ID" value="NZ_JAAAMG010000030.1"/>
</dbReference>
<evidence type="ECO:0000256" key="1">
    <source>
        <dbReference type="ARBA" id="ARBA00008857"/>
    </source>
</evidence>
<evidence type="ECO:0000259" key="5">
    <source>
        <dbReference type="PROSITE" id="PS51898"/>
    </source>
</evidence>
<keyword evidence="7" id="KW-1185">Reference proteome</keyword>
<sequence length="419" mass="47540">MSVRKRTWSNGKGDVRTGWQYDFCDLNGKRQRKQFRTKREADAFRVKIEGQLAGGSFRGESQTTTVRDLALTYLAHAEGRSIRGERFTRGHLLTVTGHIWNYICPDAEHRVKRKVKTQVRLFEDGVGHLKLAHLTTRAIGDLRDRLRNVGVGVITTRKILSTLSAMLAFAVSKDLVAFNPATGIRVIGRRDEGAKKIVPPSKEAMRAIIAVADPDFRVQIIFAAASAVRAGEHHALRWRHIDFEAGEVAIETRVDVWGEEDTTKTTAGVRTVPLASSVLTMLKEWRLRSRFGRDDDLVFPNRRGGYLGHGSMVKRKFYPLFRKLEKLHQTAPSEHAPAPKRFNWHALRHFGISTWIEADLKPKTIQTFAGHSSLQVTMDCPLNLLSMLFLGRRTEPWDRHHQGSPQGRVMRPPRLRIIA</sequence>
<feature type="domain" description="Tyr recombinase" evidence="5">
    <location>
        <begin position="195"/>
        <end position="395"/>
    </location>
</feature>
<dbReference type="CDD" id="cd01189">
    <property type="entry name" value="INT_ICEBs1_C_like"/>
    <property type="match status" value="1"/>
</dbReference>
<evidence type="ECO:0000313" key="6">
    <source>
        <dbReference type="EMBL" id="NDW07457.1"/>
    </source>
</evidence>
<dbReference type="Pfam" id="PF00589">
    <property type="entry name" value="Phage_integrase"/>
    <property type="match status" value="1"/>
</dbReference>
<dbReference type="InterPro" id="IPR002104">
    <property type="entry name" value="Integrase_catalytic"/>
</dbReference>
<dbReference type="PROSITE" id="PS51898">
    <property type="entry name" value="TYR_RECOMBINASE"/>
    <property type="match status" value="1"/>
</dbReference>
<accession>A0A6N9T7R8</accession>
<evidence type="ECO:0000256" key="4">
    <source>
        <dbReference type="ARBA" id="ARBA00023172"/>
    </source>
</evidence>
<comment type="caution">
    <text evidence="6">The sequence shown here is derived from an EMBL/GenBank/DDBJ whole genome shotgun (WGS) entry which is preliminary data.</text>
</comment>
<keyword evidence="3" id="KW-0238">DNA-binding</keyword>
<evidence type="ECO:0000256" key="3">
    <source>
        <dbReference type="ARBA" id="ARBA00023125"/>
    </source>
</evidence>
<dbReference type="GO" id="GO:0003677">
    <property type="term" value="F:DNA binding"/>
    <property type="evidence" value="ECO:0007669"/>
    <property type="project" value="UniProtKB-KW"/>
</dbReference>
<dbReference type="PANTHER" id="PTHR30349">
    <property type="entry name" value="PHAGE INTEGRASE-RELATED"/>
    <property type="match status" value="1"/>
</dbReference>
<protein>
    <submittedName>
        <fullName evidence="6">Tyrosine-type recombinase/integrase</fullName>
    </submittedName>
</protein>
<dbReference type="SUPFAM" id="SSF56349">
    <property type="entry name" value="DNA breaking-rejoining enzymes"/>
    <property type="match status" value="1"/>
</dbReference>
<keyword evidence="2" id="KW-0229">DNA integration</keyword>
<dbReference type="Gene3D" id="1.10.443.10">
    <property type="entry name" value="Intergrase catalytic core"/>
    <property type="match status" value="1"/>
</dbReference>
<gene>
    <name evidence="6" type="ORF">GTK09_23860</name>
</gene>
<dbReference type="InterPro" id="IPR010998">
    <property type="entry name" value="Integrase_recombinase_N"/>
</dbReference>
<dbReference type="GO" id="GO:0015074">
    <property type="term" value="P:DNA integration"/>
    <property type="evidence" value="ECO:0007669"/>
    <property type="project" value="UniProtKB-KW"/>
</dbReference>
<dbReference type="GO" id="GO:0006310">
    <property type="term" value="P:DNA recombination"/>
    <property type="evidence" value="ECO:0007669"/>
    <property type="project" value="UniProtKB-KW"/>
</dbReference>
<dbReference type="InterPro" id="IPR011010">
    <property type="entry name" value="DNA_brk_join_enz"/>
</dbReference>
<organism evidence="6 7">
    <name type="scientific">Jiella pacifica</name>
    <dbReference type="NCBI Taxonomy" id="2696469"/>
    <lineage>
        <taxon>Bacteria</taxon>
        <taxon>Pseudomonadati</taxon>
        <taxon>Pseudomonadota</taxon>
        <taxon>Alphaproteobacteria</taxon>
        <taxon>Hyphomicrobiales</taxon>
        <taxon>Aurantimonadaceae</taxon>
        <taxon>Jiella</taxon>
    </lineage>
</organism>
<evidence type="ECO:0000313" key="7">
    <source>
        <dbReference type="Proteomes" id="UP000469011"/>
    </source>
</evidence>
<reference evidence="6 7" key="1">
    <citation type="submission" date="2020-01" db="EMBL/GenBank/DDBJ databases">
        <title>Jiella pacifica sp. nov.</title>
        <authorList>
            <person name="Xue Z."/>
            <person name="Zhu S."/>
            <person name="Chen J."/>
            <person name="Yang J."/>
        </authorList>
    </citation>
    <scope>NUCLEOTIDE SEQUENCE [LARGE SCALE GENOMIC DNA]</scope>
    <source>
        <strain evidence="6 7">40Bstr34</strain>
    </source>
</reference>
<proteinExistence type="inferred from homology"/>
<comment type="similarity">
    <text evidence="1">Belongs to the 'phage' integrase family.</text>
</comment>
<evidence type="ECO:0000256" key="2">
    <source>
        <dbReference type="ARBA" id="ARBA00022908"/>
    </source>
</evidence>
<dbReference type="EMBL" id="JAAAMG010000030">
    <property type="protein sequence ID" value="NDW07457.1"/>
    <property type="molecule type" value="Genomic_DNA"/>
</dbReference>
<dbReference type="Gene3D" id="1.10.150.130">
    <property type="match status" value="1"/>
</dbReference>
<dbReference type="InterPro" id="IPR050090">
    <property type="entry name" value="Tyrosine_recombinase_XerCD"/>
</dbReference>